<dbReference type="EMBL" id="JAERUA010000009">
    <property type="protein sequence ID" value="KAI1895217.1"/>
    <property type="molecule type" value="Genomic_DNA"/>
</dbReference>
<accession>A0A8T3DIJ1</accession>
<reference evidence="1" key="1">
    <citation type="submission" date="2021-01" db="EMBL/GenBank/DDBJ databases">
        <authorList>
            <person name="Zahm M."/>
            <person name="Roques C."/>
            <person name="Cabau C."/>
            <person name="Klopp C."/>
            <person name="Donnadieu C."/>
            <person name="Jouanno E."/>
            <person name="Lampietro C."/>
            <person name="Louis A."/>
            <person name="Herpin A."/>
            <person name="Echchiki A."/>
            <person name="Berthelot C."/>
            <person name="Parey E."/>
            <person name="Roest-Crollius H."/>
            <person name="Braasch I."/>
            <person name="Postlethwait J."/>
            <person name="Bobe J."/>
            <person name="Montfort J."/>
            <person name="Bouchez O."/>
            <person name="Begum T."/>
            <person name="Mejri S."/>
            <person name="Adams A."/>
            <person name="Chen W.-J."/>
            <person name="Guiguen Y."/>
        </authorList>
    </citation>
    <scope>NUCLEOTIDE SEQUENCE</scope>
    <source>
        <tissue evidence="1">Blood</tissue>
    </source>
</reference>
<dbReference type="Proteomes" id="UP000829720">
    <property type="component" value="Unassembled WGS sequence"/>
</dbReference>
<evidence type="ECO:0000313" key="1">
    <source>
        <dbReference type="EMBL" id="KAI1895217.1"/>
    </source>
</evidence>
<proteinExistence type="predicted"/>
<gene>
    <name evidence="1" type="ORF">AGOR_G00104030</name>
</gene>
<keyword evidence="2" id="KW-1185">Reference proteome</keyword>
<evidence type="ECO:0000313" key="2">
    <source>
        <dbReference type="Proteomes" id="UP000829720"/>
    </source>
</evidence>
<dbReference type="AlphaFoldDB" id="A0A8T3DIJ1"/>
<sequence>MMNQDSVPPITFSNVGALSRKWRTDRLKRAGRAVHCRFRFSVRLQVILESVWTLGYRGMKILFRMGGVL</sequence>
<name>A0A8T3DIJ1_9TELE</name>
<protein>
    <submittedName>
        <fullName evidence="1">Uncharacterized protein</fullName>
    </submittedName>
</protein>
<organism evidence="1 2">
    <name type="scientific">Albula goreensis</name>
    <dbReference type="NCBI Taxonomy" id="1534307"/>
    <lineage>
        <taxon>Eukaryota</taxon>
        <taxon>Metazoa</taxon>
        <taxon>Chordata</taxon>
        <taxon>Craniata</taxon>
        <taxon>Vertebrata</taxon>
        <taxon>Euteleostomi</taxon>
        <taxon>Actinopterygii</taxon>
        <taxon>Neopterygii</taxon>
        <taxon>Teleostei</taxon>
        <taxon>Albuliformes</taxon>
        <taxon>Albulidae</taxon>
        <taxon>Albula</taxon>
    </lineage>
</organism>
<comment type="caution">
    <text evidence="1">The sequence shown here is derived from an EMBL/GenBank/DDBJ whole genome shotgun (WGS) entry which is preliminary data.</text>
</comment>